<name>A0ABX7SU68_9FLAO</name>
<evidence type="ECO:0000313" key="3">
    <source>
        <dbReference type="Proteomes" id="UP000663935"/>
    </source>
</evidence>
<gene>
    <name evidence="2" type="ORF">JL193_10160</name>
</gene>
<keyword evidence="1" id="KW-0472">Membrane</keyword>
<feature type="transmembrane region" description="Helical" evidence="1">
    <location>
        <begin position="122"/>
        <end position="142"/>
    </location>
</feature>
<protein>
    <recommendedName>
        <fullName evidence="4">DUF1129 domain-containing protein</fullName>
    </recommendedName>
</protein>
<organism evidence="2 3">
    <name type="scientific">Polaribacter batillariae</name>
    <dbReference type="NCBI Taxonomy" id="2808900"/>
    <lineage>
        <taxon>Bacteria</taxon>
        <taxon>Pseudomonadati</taxon>
        <taxon>Bacteroidota</taxon>
        <taxon>Flavobacteriia</taxon>
        <taxon>Flavobacteriales</taxon>
        <taxon>Flavobacteriaceae</taxon>
    </lineage>
</organism>
<evidence type="ECO:0000256" key="1">
    <source>
        <dbReference type="SAM" id="Phobius"/>
    </source>
</evidence>
<feature type="transmembrane region" description="Helical" evidence="1">
    <location>
        <begin position="92"/>
        <end position="110"/>
    </location>
</feature>
<keyword evidence="1" id="KW-0812">Transmembrane</keyword>
<proteinExistence type="predicted"/>
<accession>A0ABX7SU68</accession>
<dbReference type="RefSeq" id="WP_207970697.1">
    <property type="nucleotide sequence ID" value="NZ_CP071795.1"/>
</dbReference>
<dbReference type="EMBL" id="CP071795">
    <property type="protein sequence ID" value="QTD36511.1"/>
    <property type="molecule type" value="Genomic_DNA"/>
</dbReference>
<keyword evidence="3" id="KW-1185">Reference proteome</keyword>
<dbReference type="Proteomes" id="UP000663935">
    <property type="component" value="Chromosome"/>
</dbReference>
<keyword evidence="1" id="KW-1133">Transmembrane helix</keyword>
<feature type="transmembrane region" description="Helical" evidence="1">
    <location>
        <begin position="180"/>
        <end position="201"/>
    </location>
</feature>
<reference evidence="2 3" key="1">
    <citation type="submission" date="2021-03" db="EMBL/GenBank/DDBJ databases">
        <title>Complete genome of Polaribacter_sp.G4M1.</title>
        <authorList>
            <person name="Jeong S.W."/>
            <person name="Bae J.W."/>
        </authorList>
    </citation>
    <scope>NUCLEOTIDE SEQUENCE [LARGE SCALE GENOMIC DNA]</scope>
    <source>
        <strain evidence="2 3">G4M1</strain>
    </source>
</reference>
<feature type="transmembrane region" description="Helical" evidence="1">
    <location>
        <begin position="154"/>
        <end position="174"/>
    </location>
</feature>
<evidence type="ECO:0000313" key="2">
    <source>
        <dbReference type="EMBL" id="QTD36511.1"/>
    </source>
</evidence>
<evidence type="ECO:0008006" key="4">
    <source>
        <dbReference type="Google" id="ProtNLM"/>
    </source>
</evidence>
<sequence length="215" mass="25432">MELTKEQIQRVEHYLNVKNIKYADVRFEVLDHIITDVETTIEKKNIDFETAFYKVTDKWNTHLKETSSWYFGVGFLAPKIIIKKAKKIYGNYYLLLLVSYFLPFIVLTKLDFTIQNPTESNFYILIQAFVVFVFVTFLYMFLKKSNKVKTTYSFILNALSLNTFMGLIVSIWFLNSPKELDGINIGMCFAFIFSAYSYYVFFKKHQKAIKKYKSV</sequence>